<feature type="region of interest" description="Disordered" evidence="1">
    <location>
        <begin position="248"/>
        <end position="268"/>
    </location>
</feature>
<dbReference type="AlphaFoldDB" id="Q7UF94"/>
<dbReference type="EMBL" id="BX294151">
    <property type="protein sequence ID" value="CAD78789.1"/>
    <property type="molecule type" value="Genomic_DNA"/>
</dbReference>
<dbReference type="STRING" id="243090.RB10256"/>
<dbReference type="EnsemblBacteria" id="CAD78789">
    <property type="protein sequence ID" value="CAD78789"/>
    <property type="gene ID" value="RB10256"/>
</dbReference>
<dbReference type="InParanoid" id="Q7UF94"/>
<evidence type="ECO:0000256" key="1">
    <source>
        <dbReference type="SAM" id="MobiDB-lite"/>
    </source>
</evidence>
<protein>
    <submittedName>
        <fullName evidence="2">Uncharacterized protein</fullName>
    </submittedName>
</protein>
<reference evidence="2 3" key="1">
    <citation type="journal article" date="2003" name="Proc. Natl. Acad. Sci. U.S.A.">
        <title>Complete genome sequence of the marine planctomycete Pirellula sp. strain 1.</title>
        <authorList>
            <person name="Gloeckner F.O."/>
            <person name="Kube M."/>
            <person name="Bauer M."/>
            <person name="Teeling H."/>
            <person name="Lombardot T."/>
            <person name="Ludwig W."/>
            <person name="Gade D."/>
            <person name="Beck A."/>
            <person name="Borzym K."/>
            <person name="Heitmann K."/>
            <person name="Rabus R."/>
            <person name="Schlesner H."/>
            <person name="Amann R."/>
            <person name="Reinhardt R."/>
        </authorList>
    </citation>
    <scope>NUCLEOTIDE SEQUENCE [LARGE SCALE GENOMIC DNA]</scope>
    <source>
        <strain evidence="3">DSM 10527 / NCIMB 13988 / SH1</strain>
    </source>
</reference>
<dbReference type="PATRIC" id="fig|243090.15.peg.4958"/>
<dbReference type="KEGG" id="rba:RB10256"/>
<accession>Q7UF94</accession>
<keyword evidence="3" id="KW-1185">Reference proteome</keyword>
<organism evidence="2 3">
    <name type="scientific">Rhodopirellula baltica (strain DSM 10527 / NCIMB 13988 / SH1)</name>
    <dbReference type="NCBI Taxonomy" id="243090"/>
    <lineage>
        <taxon>Bacteria</taxon>
        <taxon>Pseudomonadati</taxon>
        <taxon>Planctomycetota</taxon>
        <taxon>Planctomycetia</taxon>
        <taxon>Pirellulales</taxon>
        <taxon>Pirellulaceae</taxon>
        <taxon>Rhodopirellula</taxon>
    </lineage>
</organism>
<evidence type="ECO:0000313" key="2">
    <source>
        <dbReference type="EMBL" id="CAD78789.1"/>
    </source>
</evidence>
<proteinExistence type="predicted"/>
<dbReference type="eggNOG" id="COG0396">
    <property type="taxonomic scope" value="Bacteria"/>
</dbReference>
<dbReference type="HOGENOM" id="CLU_1037766_0_0_0"/>
<dbReference type="Proteomes" id="UP000001025">
    <property type="component" value="Chromosome"/>
</dbReference>
<gene>
    <name evidence="2" type="ordered locus">RB10256</name>
</gene>
<dbReference type="OrthoDB" id="285182at2"/>
<evidence type="ECO:0000313" key="3">
    <source>
        <dbReference type="Proteomes" id="UP000001025"/>
    </source>
</evidence>
<name>Q7UF94_RHOBA</name>
<sequence>MKYAEATESNLWPFFVRCRFITPSIGTTMWHTSQGDRTLEGAEAELMQRLIESLLEDLLMQFDEEWQPDADWSCETGIELFDNLHSEQQIALLHDVAQHLLEPTPEGMPLSAIAEATVAALFSELHHHVEMEMDLSLDVENVYWRQLIRDAAIDCLVRDDLLGMERKTGEVIHVDEVMPTEFRIPDLHSLDTAAWDELIESLADQILWDRDFEMASLFLDEDPRQSATRREVMGIDANYFVQIPPDPRPSEMPSLVSATQALIRRKPR</sequence>